<dbReference type="AlphaFoldDB" id="A0A1V1NV36"/>
<organism evidence="1 2">
    <name type="scientific">Candidatus Magnetoglobus multicellularis str. Araruama</name>
    <dbReference type="NCBI Taxonomy" id="890399"/>
    <lineage>
        <taxon>Bacteria</taxon>
        <taxon>Pseudomonadati</taxon>
        <taxon>Thermodesulfobacteriota</taxon>
        <taxon>Desulfobacteria</taxon>
        <taxon>Desulfobacterales</taxon>
        <taxon>Desulfobacteraceae</taxon>
        <taxon>Candidatus Magnetoglobus</taxon>
    </lineage>
</organism>
<reference evidence="2" key="1">
    <citation type="submission" date="2012-11" db="EMBL/GenBank/DDBJ databases">
        <authorList>
            <person name="Lucero-Rivera Y.E."/>
            <person name="Tovar-Ramirez D."/>
        </authorList>
    </citation>
    <scope>NUCLEOTIDE SEQUENCE [LARGE SCALE GENOMIC DNA]</scope>
    <source>
        <strain evidence="2">Araruama</strain>
    </source>
</reference>
<evidence type="ECO:0000313" key="2">
    <source>
        <dbReference type="Proteomes" id="UP000189670"/>
    </source>
</evidence>
<protein>
    <submittedName>
        <fullName evidence="1">Uncharacterized protein</fullName>
    </submittedName>
</protein>
<sequence length="72" mass="8518">MNPDTQLPQPFNESIILYDNEFLFPDNAMYGSQEQSIEFIKLDSNNIVHAVILNMHRYYIDSASDEKRRYLC</sequence>
<accession>A0A1V1NV36</accession>
<name>A0A1V1NV36_9BACT</name>
<comment type="caution">
    <text evidence="1">The sequence shown here is derived from an EMBL/GenBank/DDBJ whole genome shotgun (WGS) entry which is preliminary data.</text>
</comment>
<gene>
    <name evidence="1" type="ORF">OMM_12763</name>
</gene>
<proteinExistence type="predicted"/>
<dbReference type="Proteomes" id="UP000189670">
    <property type="component" value="Unassembled WGS sequence"/>
</dbReference>
<evidence type="ECO:0000313" key="1">
    <source>
        <dbReference type="EMBL" id="ETR66467.1"/>
    </source>
</evidence>
<dbReference type="EMBL" id="ATBP01001966">
    <property type="protein sequence ID" value="ETR66467.1"/>
    <property type="molecule type" value="Genomic_DNA"/>
</dbReference>